<evidence type="ECO:0000313" key="2">
    <source>
        <dbReference type="EMBL" id="OIP55920.1"/>
    </source>
</evidence>
<dbReference type="Pfam" id="PF08666">
    <property type="entry name" value="SAF"/>
    <property type="match status" value="1"/>
</dbReference>
<proteinExistence type="predicted"/>
<dbReference type="InterPro" id="IPR051690">
    <property type="entry name" value="PseI-like"/>
</dbReference>
<dbReference type="InterPro" id="IPR013974">
    <property type="entry name" value="SAF"/>
</dbReference>
<sequence length="351" mass="39164">MHIKIADKKIGPGQPVFIVAELGINHNGQLSLAKKMIDVAKQAGADAVKLQSFVVDDFVGDKKLTYTYTSQGKQVTETQYEMFKRVELTKKMQQELFAYAKRKKIIIFSTPQDNSFKTVDYLCSREMNTPVIKVGSDDLTNLAMLAYYAAKGRPMIIATGMASLAEVKEAVQTIKKHNKKIIILKCTALYPTPPSQANIAQIKTLHKAFKNCLIGFSDHTVGSTAAVAAVLAGACLVEKHFTFDHNLPGPDHWFAADGDDLRLLVKQIREAEQIMGNPRLVLSKEEQHIKNIARRSVMAARKIKKGQKIATEDLIAKRPGTGLPPKYLWKFIGKKAKKNYKQGYIFKKTDL</sequence>
<dbReference type="InterPro" id="IPR006190">
    <property type="entry name" value="SAF_AFP_Neu5Ac"/>
</dbReference>
<name>A0A1J5FLK7_9BACT</name>
<evidence type="ECO:0000313" key="3">
    <source>
        <dbReference type="Proteomes" id="UP000183922"/>
    </source>
</evidence>
<dbReference type="InterPro" id="IPR013132">
    <property type="entry name" value="PseI/NeuA/B-like_N"/>
</dbReference>
<organism evidence="2 3">
    <name type="scientific">Candidatus Kuenenbacteria bacterium CG2_30_39_24</name>
    <dbReference type="NCBI Taxonomy" id="1805236"/>
    <lineage>
        <taxon>Bacteria</taxon>
        <taxon>Candidatus Kueneniibacteriota</taxon>
    </lineage>
</organism>
<dbReference type="PANTHER" id="PTHR42966:SF1">
    <property type="entry name" value="SIALIC ACID SYNTHASE"/>
    <property type="match status" value="1"/>
</dbReference>
<dbReference type="PROSITE" id="PS50844">
    <property type="entry name" value="AFP_LIKE"/>
    <property type="match status" value="1"/>
</dbReference>
<dbReference type="STRING" id="1805236.AUK13_01990"/>
<dbReference type="GO" id="GO:0016051">
    <property type="term" value="P:carbohydrate biosynthetic process"/>
    <property type="evidence" value="ECO:0007669"/>
    <property type="project" value="InterPro"/>
</dbReference>
<dbReference type="Gene3D" id="3.90.1210.10">
    <property type="entry name" value="Antifreeze-like/N-acetylneuraminic acid synthase C-terminal domain"/>
    <property type="match status" value="1"/>
</dbReference>
<dbReference type="Gene3D" id="3.20.20.70">
    <property type="entry name" value="Aldolase class I"/>
    <property type="match status" value="1"/>
</dbReference>
<feature type="domain" description="AFP-like" evidence="1">
    <location>
        <begin position="296"/>
        <end position="351"/>
    </location>
</feature>
<gene>
    <name evidence="2" type="ORF">AUK13_01990</name>
</gene>
<dbReference type="InterPro" id="IPR036732">
    <property type="entry name" value="AFP_Neu5c_C_sf"/>
</dbReference>
<dbReference type="CDD" id="cd11615">
    <property type="entry name" value="SAF_NeuB_like"/>
    <property type="match status" value="1"/>
</dbReference>
<dbReference type="GO" id="GO:0047444">
    <property type="term" value="F:N-acylneuraminate-9-phosphate synthase activity"/>
    <property type="evidence" value="ECO:0007669"/>
    <property type="project" value="TreeGrafter"/>
</dbReference>
<dbReference type="PANTHER" id="PTHR42966">
    <property type="entry name" value="N-ACETYLNEURAMINATE SYNTHASE"/>
    <property type="match status" value="1"/>
</dbReference>
<protein>
    <recommendedName>
        <fullName evidence="1">AFP-like domain-containing protein</fullName>
    </recommendedName>
</protein>
<dbReference type="EMBL" id="MNYR01000031">
    <property type="protein sequence ID" value="OIP55920.1"/>
    <property type="molecule type" value="Genomic_DNA"/>
</dbReference>
<dbReference type="AlphaFoldDB" id="A0A1J5FLK7"/>
<evidence type="ECO:0000259" key="1">
    <source>
        <dbReference type="PROSITE" id="PS50844"/>
    </source>
</evidence>
<accession>A0A1J5FLK7</accession>
<dbReference type="SUPFAM" id="SSF51569">
    <property type="entry name" value="Aldolase"/>
    <property type="match status" value="1"/>
</dbReference>
<comment type="caution">
    <text evidence="2">The sequence shown here is derived from an EMBL/GenBank/DDBJ whole genome shotgun (WGS) entry which is preliminary data.</text>
</comment>
<dbReference type="InterPro" id="IPR013785">
    <property type="entry name" value="Aldolase_TIM"/>
</dbReference>
<dbReference type="Proteomes" id="UP000183922">
    <property type="component" value="Unassembled WGS sequence"/>
</dbReference>
<dbReference type="SUPFAM" id="SSF51269">
    <property type="entry name" value="AFP III-like domain"/>
    <property type="match status" value="1"/>
</dbReference>
<dbReference type="InterPro" id="IPR057736">
    <property type="entry name" value="SAF_PseI/NeuA/NeuB"/>
</dbReference>
<dbReference type="Pfam" id="PF03102">
    <property type="entry name" value="NeuB"/>
    <property type="match status" value="1"/>
</dbReference>
<reference evidence="2 3" key="1">
    <citation type="journal article" date="2016" name="Environ. Microbiol.">
        <title>Genomic resolution of a cold subsurface aquifer community provides metabolic insights for novel microbes adapted to high CO concentrations.</title>
        <authorList>
            <person name="Probst A.J."/>
            <person name="Castelle C.J."/>
            <person name="Singh A."/>
            <person name="Brown C.T."/>
            <person name="Anantharaman K."/>
            <person name="Sharon I."/>
            <person name="Hug L.A."/>
            <person name="Burstein D."/>
            <person name="Emerson J.B."/>
            <person name="Thomas B.C."/>
            <person name="Banfield J.F."/>
        </authorList>
    </citation>
    <scope>NUCLEOTIDE SEQUENCE [LARGE SCALE GENOMIC DNA]</scope>
    <source>
        <strain evidence="2">CG2_30_39_24</strain>
    </source>
</reference>